<evidence type="ECO:0000256" key="5">
    <source>
        <dbReference type="ARBA" id="ARBA00023098"/>
    </source>
</evidence>
<evidence type="ECO:0000256" key="4">
    <source>
        <dbReference type="ARBA" id="ARBA00022832"/>
    </source>
</evidence>
<dbReference type="AlphaFoldDB" id="A0A073JWM2"/>
<evidence type="ECO:0000256" key="1">
    <source>
        <dbReference type="ARBA" id="ARBA00022450"/>
    </source>
</evidence>
<evidence type="ECO:0000256" key="2">
    <source>
        <dbReference type="ARBA" id="ARBA00022516"/>
    </source>
</evidence>
<protein>
    <submittedName>
        <fullName evidence="8">Acyl carrier protein</fullName>
    </submittedName>
</protein>
<dbReference type="Pfam" id="PF00550">
    <property type="entry name" value="PP-binding"/>
    <property type="match status" value="1"/>
</dbReference>
<comment type="caution">
    <text evidence="8">The sequence shown here is derived from an EMBL/GenBank/DDBJ whole genome shotgun (WGS) entry which is preliminary data.</text>
</comment>
<gene>
    <name evidence="8" type="ORF">BAMA_03635</name>
</gene>
<dbReference type="OrthoDB" id="2939247at2"/>
<keyword evidence="2" id="KW-0444">Lipid biosynthesis</keyword>
<keyword evidence="5" id="KW-0443">Lipid metabolism</keyword>
<evidence type="ECO:0000259" key="7">
    <source>
        <dbReference type="PROSITE" id="PS50075"/>
    </source>
</evidence>
<dbReference type="Gene3D" id="1.10.1200.10">
    <property type="entry name" value="ACP-like"/>
    <property type="match status" value="1"/>
</dbReference>
<dbReference type="STRING" id="574376.BAMA_03635"/>
<reference evidence="8 9" key="1">
    <citation type="submission" date="2014-06" db="EMBL/GenBank/DDBJ databases">
        <title>Draft genome sequence of Bacillus manliponensis JCM 15802 (MCCC 1A00708).</title>
        <authorList>
            <person name="Lai Q."/>
            <person name="Liu Y."/>
            <person name="Shao Z."/>
        </authorList>
    </citation>
    <scope>NUCLEOTIDE SEQUENCE [LARGE SCALE GENOMIC DNA]</scope>
    <source>
        <strain evidence="8 9">JCM 15802</strain>
    </source>
</reference>
<dbReference type="PROSITE" id="PS50075">
    <property type="entry name" value="CARRIER"/>
    <property type="match status" value="1"/>
</dbReference>
<keyword evidence="4" id="KW-0276">Fatty acid metabolism</keyword>
<keyword evidence="1" id="KW-0596">Phosphopantetheine</keyword>
<accession>A0A073JWM2</accession>
<sequence length="86" mass="9774">MEKQEMLKVIQSSITSFTSLKAEKINFNSDMSGDLALDSTDRVELVLDLEEKFKISIPQDDYSWCKTIDDVITLIGKIQNSQEVSQ</sequence>
<dbReference type="InterPro" id="IPR003231">
    <property type="entry name" value="ACP"/>
</dbReference>
<dbReference type="SUPFAM" id="SSF47336">
    <property type="entry name" value="ACP-like"/>
    <property type="match status" value="1"/>
</dbReference>
<proteinExistence type="predicted"/>
<evidence type="ECO:0000313" key="8">
    <source>
        <dbReference type="EMBL" id="KEK18612.1"/>
    </source>
</evidence>
<keyword evidence="3" id="KW-0597">Phosphoprotein</keyword>
<dbReference type="RefSeq" id="WP_034640134.1">
    <property type="nucleotide sequence ID" value="NZ_CBCSJC010000037.1"/>
</dbReference>
<dbReference type="GO" id="GO:0000036">
    <property type="term" value="F:acyl carrier activity"/>
    <property type="evidence" value="ECO:0007669"/>
    <property type="project" value="TreeGrafter"/>
</dbReference>
<dbReference type="PANTHER" id="PTHR20863">
    <property type="entry name" value="ACYL CARRIER PROTEIN"/>
    <property type="match status" value="1"/>
</dbReference>
<evidence type="ECO:0000256" key="3">
    <source>
        <dbReference type="ARBA" id="ARBA00022553"/>
    </source>
</evidence>
<dbReference type="Proteomes" id="UP000027822">
    <property type="component" value="Unassembled WGS sequence"/>
</dbReference>
<keyword evidence="6" id="KW-0275">Fatty acid biosynthesis</keyword>
<dbReference type="EMBL" id="JOTN01000012">
    <property type="protein sequence ID" value="KEK18612.1"/>
    <property type="molecule type" value="Genomic_DNA"/>
</dbReference>
<feature type="domain" description="Carrier" evidence="7">
    <location>
        <begin position="1"/>
        <end position="79"/>
    </location>
</feature>
<evidence type="ECO:0000313" key="9">
    <source>
        <dbReference type="Proteomes" id="UP000027822"/>
    </source>
</evidence>
<name>A0A073JWM2_9BACI</name>
<organism evidence="8 9">
    <name type="scientific">Bacillus manliponensis</name>
    <dbReference type="NCBI Taxonomy" id="574376"/>
    <lineage>
        <taxon>Bacteria</taxon>
        <taxon>Bacillati</taxon>
        <taxon>Bacillota</taxon>
        <taxon>Bacilli</taxon>
        <taxon>Bacillales</taxon>
        <taxon>Bacillaceae</taxon>
        <taxon>Bacillus</taxon>
        <taxon>Bacillus cereus group</taxon>
    </lineage>
</organism>
<dbReference type="InterPro" id="IPR036736">
    <property type="entry name" value="ACP-like_sf"/>
</dbReference>
<evidence type="ECO:0000256" key="6">
    <source>
        <dbReference type="ARBA" id="ARBA00023160"/>
    </source>
</evidence>
<dbReference type="PANTHER" id="PTHR20863:SF76">
    <property type="entry name" value="CARRIER DOMAIN-CONTAINING PROTEIN"/>
    <property type="match status" value="1"/>
</dbReference>
<dbReference type="GO" id="GO:0000035">
    <property type="term" value="F:acyl binding"/>
    <property type="evidence" value="ECO:0007669"/>
    <property type="project" value="TreeGrafter"/>
</dbReference>
<keyword evidence="9" id="KW-1185">Reference proteome</keyword>
<dbReference type="InterPro" id="IPR009081">
    <property type="entry name" value="PP-bd_ACP"/>
</dbReference>